<dbReference type="CDD" id="cd01878">
    <property type="entry name" value="HflX"/>
    <property type="match status" value="1"/>
</dbReference>
<keyword evidence="2" id="KW-0479">Metal-binding</keyword>
<dbReference type="PRINTS" id="PR00326">
    <property type="entry name" value="GTP1OBG"/>
</dbReference>
<dbReference type="GO" id="GO:0046872">
    <property type="term" value="F:metal ion binding"/>
    <property type="evidence" value="ECO:0007669"/>
    <property type="project" value="UniProtKB-KW"/>
</dbReference>
<dbReference type="InterPro" id="IPR006073">
    <property type="entry name" value="GTP-bd"/>
</dbReference>
<dbReference type="SUPFAM" id="SSF52540">
    <property type="entry name" value="P-loop containing nucleoside triphosphate hydrolases"/>
    <property type="match status" value="1"/>
</dbReference>
<protein>
    <recommendedName>
        <fullName evidence="6">GTPase HflX</fullName>
    </recommendedName>
    <alternativeName>
        <fullName evidence="6">GTP-binding protein HflX</fullName>
    </alternativeName>
</protein>
<dbReference type="FunFam" id="3.40.50.11060:FF:000001">
    <property type="entry name" value="GTPase HflX"/>
    <property type="match status" value="1"/>
</dbReference>
<dbReference type="InterPro" id="IPR016496">
    <property type="entry name" value="GTPase_HflX"/>
</dbReference>
<dbReference type="PANTHER" id="PTHR10229">
    <property type="entry name" value="GTP-BINDING PROTEIN HFLX"/>
    <property type="match status" value="1"/>
</dbReference>
<evidence type="ECO:0000259" key="8">
    <source>
        <dbReference type="PROSITE" id="PS51705"/>
    </source>
</evidence>
<reference evidence="9" key="2">
    <citation type="journal article" date="2021" name="PeerJ">
        <title>Extensive microbial diversity within the chicken gut microbiome revealed by metagenomics and culture.</title>
        <authorList>
            <person name="Gilroy R."/>
            <person name="Ravi A."/>
            <person name="Getino M."/>
            <person name="Pursley I."/>
            <person name="Horton D.L."/>
            <person name="Alikhan N.F."/>
            <person name="Baker D."/>
            <person name="Gharbi K."/>
            <person name="Hall N."/>
            <person name="Watson M."/>
            <person name="Adriaenssens E.M."/>
            <person name="Foster-Nyarko E."/>
            <person name="Jarju S."/>
            <person name="Secka A."/>
            <person name="Antonio M."/>
            <person name="Oren A."/>
            <person name="Chaudhuri R.R."/>
            <person name="La Ragione R."/>
            <person name="Hildebrand F."/>
            <person name="Pallen M.J."/>
        </authorList>
    </citation>
    <scope>NUCLEOTIDE SEQUENCE</scope>
    <source>
        <strain evidence="9">CHK195-4489</strain>
    </source>
</reference>
<evidence type="ECO:0000256" key="6">
    <source>
        <dbReference type="HAMAP-Rule" id="MF_00900"/>
    </source>
</evidence>
<dbReference type="Pfam" id="PF16360">
    <property type="entry name" value="GTP-bdg_M"/>
    <property type="match status" value="1"/>
</dbReference>
<dbReference type="InterPro" id="IPR042108">
    <property type="entry name" value="GTPase_HflX_N_sf"/>
</dbReference>
<dbReference type="GO" id="GO:0003924">
    <property type="term" value="F:GTPase activity"/>
    <property type="evidence" value="ECO:0007669"/>
    <property type="project" value="UniProtKB-UniRule"/>
</dbReference>
<organism evidence="9 10">
    <name type="scientific">Candidatus Egerieisoma faecipullorum</name>
    <dbReference type="NCBI Taxonomy" id="2840963"/>
    <lineage>
        <taxon>Bacteria</taxon>
        <taxon>Bacillati</taxon>
        <taxon>Bacillota</taxon>
        <taxon>Clostridia</taxon>
        <taxon>Eubacteriales</taxon>
        <taxon>Clostridiaceae</taxon>
        <taxon>Clostridiaceae incertae sedis</taxon>
        <taxon>Candidatus Egerieisoma</taxon>
    </lineage>
</organism>
<gene>
    <name evidence="6 9" type="primary">hflX</name>
    <name evidence="9" type="ORF">IAD50_09180</name>
</gene>
<dbReference type="AlphaFoldDB" id="A0A9D1IBC4"/>
<evidence type="ECO:0000256" key="4">
    <source>
        <dbReference type="ARBA" id="ARBA00022842"/>
    </source>
</evidence>
<dbReference type="Gene3D" id="3.40.50.11060">
    <property type="entry name" value="GTPase HflX, N-terminal domain"/>
    <property type="match status" value="1"/>
</dbReference>
<comment type="subunit">
    <text evidence="6">Monomer. Associates with the 50S ribosomal subunit.</text>
</comment>
<keyword evidence="4" id="KW-0460">Magnesium</keyword>
<comment type="caution">
    <text evidence="9">The sequence shown here is derived from an EMBL/GenBank/DDBJ whole genome shotgun (WGS) entry which is preliminary data.</text>
</comment>
<dbReference type="GO" id="GO:0005737">
    <property type="term" value="C:cytoplasm"/>
    <property type="evidence" value="ECO:0007669"/>
    <property type="project" value="UniProtKB-SubCell"/>
</dbReference>
<dbReference type="InterPro" id="IPR030394">
    <property type="entry name" value="G_HFLX_dom"/>
</dbReference>
<dbReference type="GO" id="GO:0043022">
    <property type="term" value="F:ribosome binding"/>
    <property type="evidence" value="ECO:0007669"/>
    <property type="project" value="TreeGrafter"/>
</dbReference>
<sequence length="621" mass="69059">MAENKNIYGNTAAVRTQLLERLEGFTGHVYSPGSFIPGEILLMMTEATCETNKEVAVFLDRKNRVLAIALGSDKSVPLPELEGRKSFLRLSGIRCLHTHPNGTIHPSDIDLQSLRKMRYDAMVVIGVDTDKKRACGVSATLLSRDETGALVKTETRGPVSPARIAYFDRIFGDLTELDRSASAYSDAAEKIRNDRERAIVVGVLSENRQMTGDPLAELRELAESAGAEVVGSFTQKRDAPDARTYIGHGLAEEISLKRQALDAGLILFDDELSASQIRNLENIIGARVIDRTALILDIFASRASSREGRLQVELAQQKYRLPRLIGQGISLSRLGGGIGTRGPGETQLETDRRHIQRKINYLEKQLREVKERRGVLRKERQKKEIPSVAVVGYTNAGKSTLVNALCGSDVFVEDQLFATLDTSVRRLATPEHRDFLLTDTVGFIRKLPHDLIEAFKSTLEETVYADLLLHVVDASNPDFTECIETVEQILQEIGAGDRPRYLVLNKTDKFPQTITLPPHISRGYGKIFSVSALQGDGLDSLKKEIINYFVRADKQYECILPYDKAGAVSYFHENGTVELEEYREDGIYLKGKMPPGHLAKVRSYECMKGRSLADEGNHKNA</sequence>
<dbReference type="Proteomes" id="UP000824089">
    <property type="component" value="Unassembled WGS sequence"/>
</dbReference>
<evidence type="ECO:0000256" key="3">
    <source>
        <dbReference type="ARBA" id="ARBA00022741"/>
    </source>
</evidence>
<dbReference type="Gene3D" id="3.40.50.300">
    <property type="entry name" value="P-loop containing nucleotide triphosphate hydrolases"/>
    <property type="match status" value="1"/>
</dbReference>
<dbReference type="NCBIfam" id="TIGR03156">
    <property type="entry name" value="GTP_HflX"/>
    <property type="match status" value="1"/>
</dbReference>
<evidence type="ECO:0000256" key="1">
    <source>
        <dbReference type="ARBA" id="ARBA00022490"/>
    </source>
</evidence>
<feature type="coiled-coil region" evidence="7">
    <location>
        <begin position="352"/>
        <end position="379"/>
    </location>
</feature>
<evidence type="ECO:0000256" key="2">
    <source>
        <dbReference type="ARBA" id="ARBA00022723"/>
    </source>
</evidence>
<evidence type="ECO:0000313" key="10">
    <source>
        <dbReference type="Proteomes" id="UP000824089"/>
    </source>
</evidence>
<dbReference type="EMBL" id="DVMM01000204">
    <property type="protein sequence ID" value="HIU30450.1"/>
    <property type="molecule type" value="Genomic_DNA"/>
</dbReference>
<dbReference type="Pfam" id="PF13167">
    <property type="entry name" value="GTP-bdg_N"/>
    <property type="match status" value="1"/>
</dbReference>
<dbReference type="Pfam" id="PF01926">
    <property type="entry name" value="MMR_HSR1"/>
    <property type="match status" value="1"/>
</dbReference>
<keyword evidence="7" id="KW-0175">Coiled coil</keyword>
<dbReference type="HAMAP" id="MF_00900">
    <property type="entry name" value="GTPase_HflX"/>
    <property type="match status" value="1"/>
</dbReference>
<dbReference type="GO" id="GO:0005525">
    <property type="term" value="F:GTP binding"/>
    <property type="evidence" value="ECO:0007669"/>
    <property type="project" value="UniProtKB-UniRule"/>
</dbReference>
<comment type="function">
    <text evidence="6">GTPase that associates with the 50S ribosomal subunit and may have a role during protein synthesis or ribosome biogenesis.</text>
</comment>
<dbReference type="PANTHER" id="PTHR10229:SF0">
    <property type="entry name" value="GTP-BINDING PROTEIN 6-RELATED"/>
    <property type="match status" value="1"/>
</dbReference>
<keyword evidence="1 6" id="KW-0963">Cytoplasm</keyword>
<dbReference type="Gene3D" id="6.10.250.2860">
    <property type="match status" value="1"/>
</dbReference>
<dbReference type="PROSITE" id="PS51705">
    <property type="entry name" value="G_HFLX"/>
    <property type="match status" value="1"/>
</dbReference>
<evidence type="ECO:0000256" key="7">
    <source>
        <dbReference type="SAM" id="Coils"/>
    </source>
</evidence>
<feature type="domain" description="Hflx-type G" evidence="8">
    <location>
        <begin position="386"/>
        <end position="506"/>
    </location>
</feature>
<proteinExistence type="inferred from homology"/>
<keyword evidence="5 6" id="KW-0342">GTP-binding</keyword>
<comment type="similarity">
    <text evidence="6">Belongs to the TRAFAC class OBG-HflX-like GTPase superfamily. HflX GTPase family.</text>
</comment>
<name>A0A9D1IBC4_9CLOT</name>
<dbReference type="InterPro" id="IPR025121">
    <property type="entry name" value="GTPase_HflX_N"/>
</dbReference>
<accession>A0A9D1IBC4</accession>
<comment type="subcellular location">
    <subcellularLocation>
        <location evidence="6">Cytoplasm</location>
    </subcellularLocation>
    <text evidence="6">May associate with membranes.</text>
</comment>
<evidence type="ECO:0000256" key="5">
    <source>
        <dbReference type="ARBA" id="ARBA00023134"/>
    </source>
</evidence>
<reference evidence="9" key="1">
    <citation type="submission" date="2020-10" db="EMBL/GenBank/DDBJ databases">
        <authorList>
            <person name="Gilroy R."/>
        </authorList>
    </citation>
    <scope>NUCLEOTIDE SEQUENCE</scope>
    <source>
        <strain evidence="9">CHK195-4489</strain>
    </source>
</reference>
<evidence type="ECO:0000313" key="9">
    <source>
        <dbReference type="EMBL" id="HIU30450.1"/>
    </source>
</evidence>
<dbReference type="InterPro" id="IPR027417">
    <property type="entry name" value="P-loop_NTPase"/>
</dbReference>
<dbReference type="InterPro" id="IPR032305">
    <property type="entry name" value="GTP-bd_M"/>
</dbReference>
<keyword evidence="3 6" id="KW-0547">Nucleotide-binding</keyword>